<dbReference type="Gene3D" id="3.30.360.10">
    <property type="entry name" value="Dihydrodipicolinate Reductase, domain 2"/>
    <property type="match status" value="1"/>
</dbReference>
<keyword evidence="6" id="KW-1185">Reference proteome</keyword>
<comment type="caution">
    <text evidence="5">The sequence shown here is derived from an EMBL/GenBank/DDBJ whole genome shotgun (WGS) entry which is preliminary data.</text>
</comment>
<dbReference type="Gene3D" id="3.40.50.720">
    <property type="entry name" value="NAD(P)-binding Rossmann-like Domain"/>
    <property type="match status" value="1"/>
</dbReference>
<sequence length="340" mass="38677">MEKVRIAVVGLGNLGELHIRHLQNKIASAKVVAVCDVLENRVKEIQKTYDIPAGYTDYDQMIDQEELDAVAIITNVQTHHDLIIKACQAKLHIFCEKPLSLDWQECKEIERAVEENNTKIFTLGFMRRFDPSHAEAMKRIRAGEIGKPIIFKSTSLDGVSVIEELFEKRVRGAFHPWFFEMGIHDCDLSCWFLNSEVECAYAAGGAYVKPEFADYEDYDNGLALASMKNGSVAYVHVGKTAACSHVEAEIIGTKGTLRINSIPRRNRLQIYKDGYIAEQGIVDFLERWEDAFYLEMCDFIDCVLTGRKPEITVYDGTKSLEMALTLHKAYMEKRLVKSEY</sequence>
<comment type="similarity">
    <text evidence="1">Belongs to the Gfo/Idh/MocA family.</text>
</comment>
<evidence type="ECO:0000256" key="2">
    <source>
        <dbReference type="ARBA" id="ARBA00023002"/>
    </source>
</evidence>
<proteinExistence type="inferred from homology"/>
<evidence type="ECO:0000259" key="3">
    <source>
        <dbReference type="Pfam" id="PF01408"/>
    </source>
</evidence>
<organism evidence="5 6">
    <name type="scientific">Brotonthovivens ammoniilytica</name>
    <dbReference type="NCBI Taxonomy" id="2981725"/>
    <lineage>
        <taxon>Bacteria</taxon>
        <taxon>Bacillati</taxon>
        <taxon>Bacillota</taxon>
        <taxon>Clostridia</taxon>
        <taxon>Lachnospirales</taxon>
        <taxon>Lachnospiraceae</taxon>
        <taxon>Brotonthovivens</taxon>
    </lineage>
</organism>
<gene>
    <name evidence="5" type="ORF">OCV88_11725</name>
</gene>
<dbReference type="Proteomes" id="UP001652442">
    <property type="component" value="Unassembled WGS sequence"/>
</dbReference>
<accession>A0ABT2TLB5</accession>
<dbReference type="InterPro" id="IPR055170">
    <property type="entry name" value="GFO_IDH_MocA-like_dom"/>
</dbReference>
<reference evidence="5 6" key="1">
    <citation type="journal article" date="2021" name="ISME Commun">
        <title>Automated analysis of genomic sequences facilitates high-throughput and comprehensive description of bacteria.</title>
        <authorList>
            <person name="Hitch T.C.A."/>
        </authorList>
    </citation>
    <scope>NUCLEOTIDE SEQUENCE [LARGE SCALE GENOMIC DNA]</scope>
    <source>
        <strain evidence="5 6">Sanger_109</strain>
    </source>
</reference>
<evidence type="ECO:0000313" key="6">
    <source>
        <dbReference type="Proteomes" id="UP001652442"/>
    </source>
</evidence>
<keyword evidence="2" id="KW-0560">Oxidoreductase</keyword>
<feature type="domain" description="GFO/IDH/MocA-like oxidoreductase" evidence="4">
    <location>
        <begin position="134"/>
        <end position="258"/>
    </location>
</feature>
<evidence type="ECO:0000313" key="5">
    <source>
        <dbReference type="EMBL" id="MCU6762988.1"/>
    </source>
</evidence>
<evidence type="ECO:0000259" key="4">
    <source>
        <dbReference type="Pfam" id="PF22725"/>
    </source>
</evidence>
<dbReference type="RefSeq" id="WP_158425646.1">
    <property type="nucleotide sequence ID" value="NZ_JAOQJQ010000005.1"/>
</dbReference>
<dbReference type="EMBL" id="JAOQJQ010000005">
    <property type="protein sequence ID" value="MCU6762988.1"/>
    <property type="molecule type" value="Genomic_DNA"/>
</dbReference>
<dbReference type="PANTHER" id="PTHR42840">
    <property type="entry name" value="NAD(P)-BINDING ROSSMANN-FOLD SUPERFAMILY PROTEIN-RELATED"/>
    <property type="match status" value="1"/>
</dbReference>
<feature type="domain" description="Gfo/Idh/MocA-like oxidoreductase N-terminal" evidence="3">
    <location>
        <begin position="4"/>
        <end position="120"/>
    </location>
</feature>
<evidence type="ECO:0000256" key="1">
    <source>
        <dbReference type="ARBA" id="ARBA00010928"/>
    </source>
</evidence>
<dbReference type="SUPFAM" id="SSF51735">
    <property type="entry name" value="NAD(P)-binding Rossmann-fold domains"/>
    <property type="match status" value="1"/>
</dbReference>
<dbReference type="InterPro" id="IPR000683">
    <property type="entry name" value="Gfo/Idh/MocA-like_OxRdtase_N"/>
</dbReference>
<name>A0ABT2TLB5_9FIRM</name>
<dbReference type="Pfam" id="PF01408">
    <property type="entry name" value="GFO_IDH_MocA"/>
    <property type="match status" value="1"/>
</dbReference>
<dbReference type="SUPFAM" id="SSF55347">
    <property type="entry name" value="Glyceraldehyde-3-phosphate dehydrogenase-like, C-terminal domain"/>
    <property type="match status" value="1"/>
</dbReference>
<dbReference type="PANTHER" id="PTHR42840:SF3">
    <property type="entry name" value="BINDING ROSSMANN FOLD OXIDOREDUCTASE, PUTATIVE (AFU_ORTHOLOGUE AFUA_2G10240)-RELATED"/>
    <property type="match status" value="1"/>
</dbReference>
<dbReference type="Pfam" id="PF22725">
    <property type="entry name" value="GFO_IDH_MocA_C3"/>
    <property type="match status" value="1"/>
</dbReference>
<protein>
    <submittedName>
        <fullName evidence="5">Gfo/Idh/MocA family oxidoreductase</fullName>
    </submittedName>
</protein>
<dbReference type="InterPro" id="IPR036291">
    <property type="entry name" value="NAD(P)-bd_dom_sf"/>
</dbReference>